<organism evidence="2 3">
    <name type="scientific">Mycobacterium phage Marshawn</name>
    <dbReference type="NCBI Taxonomy" id="2652423"/>
    <lineage>
        <taxon>Viruses</taxon>
        <taxon>Duplodnaviria</taxon>
        <taxon>Heunggongvirae</taxon>
        <taxon>Uroviricota</taxon>
        <taxon>Caudoviricetes</taxon>
        <taxon>Weiservirinae</taxon>
        <taxon>Anayavirus</taxon>
        <taxon>Anayavirus marshawn</taxon>
    </lineage>
</organism>
<protein>
    <submittedName>
        <fullName evidence="2">Membrane protein</fullName>
    </submittedName>
</protein>
<feature type="transmembrane region" description="Helical" evidence="1">
    <location>
        <begin position="81"/>
        <end position="102"/>
    </location>
</feature>
<dbReference type="Proteomes" id="UP000325974">
    <property type="component" value="Segment"/>
</dbReference>
<keyword evidence="3" id="KW-1185">Reference proteome</keyword>
<reference evidence="2 3" key="1">
    <citation type="submission" date="2019-08" db="EMBL/GenBank/DDBJ databases">
        <authorList>
            <person name="Tisher V."/>
            <person name="Wilcox J."/>
            <person name="Boggs D."/>
            <person name="Byrne M."/>
            <person name="Copriviza J."/>
            <person name="deSilva C."/>
            <person name="Devereaux C."/>
            <person name="Hart C."/>
            <person name="Holyfield W."/>
            <person name="Sciammas C."/>
            <person name="Splaine-Duchscherer K."/>
            <person name="Bonilla C."/>
            <person name="Ettinger A.-S.H."/>
            <person name="Ettinger W.F."/>
            <person name="Haydock J."/>
            <person name="Anders K.R."/>
            <person name="Garlena R.A."/>
            <person name="Russell D.A."/>
            <person name="Pope W.H."/>
            <person name="Jacobs-Sera D."/>
            <person name="Hatfull G.F."/>
        </authorList>
    </citation>
    <scope>NUCLEOTIDE SEQUENCE [LARGE SCALE GENOMIC DNA]</scope>
</reference>
<dbReference type="EMBL" id="MN284895">
    <property type="protein sequence ID" value="QFP94865.1"/>
    <property type="molecule type" value="Genomic_DNA"/>
</dbReference>
<feature type="transmembrane region" description="Helical" evidence="1">
    <location>
        <begin position="16"/>
        <end position="34"/>
    </location>
</feature>
<keyword evidence="1" id="KW-0812">Transmembrane</keyword>
<dbReference type="GeneID" id="60325047"/>
<keyword evidence="1" id="KW-0472">Membrane</keyword>
<name>A0A5P8D758_9CAUD</name>
<dbReference type="Pfam" id="PF10935">
    <property type="entry name" value="DUF2637"/>
    <property type="match status" value="1"/>
</dbReference>
<evidence type="ECO:0000313" key="2">
    <source>
        <dbReference type="EMBL" id="QFP94865.1"/>
    </source>
</evidence>
<sequence length="282" mass="28992">MTTHSPQDTAARAARFFWGWLAASTGASVLGNVTHALLDADAGNPAIAAAVAVVPPVVLLGATHGVHALVQSRIVGGAYRVALAITVAVAAAAFVLSFAALRELAIVEAGMSPLIAWLVPVVVDLSITGSTVALLALSGAQRAEVVHTAAQPDAQDAAQPADLQESLPADSHLVVRERDGLAEVTPENVHDPRPSLSVADLLARQADEDTARGAALAAHMPAAEVIVEQGVTRIDRAKVAEVLAEHEQGVAPSMIARKLSVGYSTVVRILDHHTAQAAQVPA</sequence>
<feature type="transmembrane region" description="Helical" evidence="1">
    <location>
        <begin position="46"/>
        <end position="69"/>
    </location>
</feature>
<gene>
    <name evidence="2" type="primary">79</name>
    <name evidence="2" type="ORF">SEA_MARSHAWN_79</name>
</gene>
<evidence type="ECO:0000313" key="3">
    <source>
        <dbReference type="Proteomes" id="UP000325974"/>
    </source>
</evidence>
<evidence type="ECO:0000256" key="1">
    <source>
        <dbReference type="SAM" id="Phobius"/>
    </source>
</evidence>
<keyword evidence="1" id="KW-1133">Transmembrane helix</keyword>
<proteinExistence type="predicted"/>
<dbReference type="KEGG" id="vg:60325047"/>
<feature type="transmembrane region" description="Helical" evidence="1">
    <location>
        <begin position="114"/>
        <end position="137"/>
    </location>
</feature>
<dbReference type="InterPro" id="IPR021235">
    <property type="entry name" value="DUF2637"/>
</dbReference>
<dbReference type="RefSeq" id="YP_009953572.1">
    <property type="nucleotide sequence ID" value="NC_051623.1"/>
</dbReference>
<accession>A0A5P8D758</accession>